<dbReference type="InterPro" id="IPR044068">
    <property type="entry name" value="CB"/>
</dbReference>
<evidence type="ECO:0000259" key="7">
    <source>
        <dbReference type="PROSITE" id="PS51900"/>
    </source>
</evidence>
<dbReference type="InterPro" id="IPR053876">
    <property type="entry name" value="Phage_int_M"/>
</dbReference>
<evidence type="ECO:0000256" key="2">
    <source>
        <dbReference type="ARBA" id="ARBA00022908"/>
    </source>
</evidence>
<protein>
    <submittedName>
        <fullName evidence="8">Tyrosine-type recombinase/integrase</fullName>
    </submittedName>
</protein>
<accession>A0ABV7EU74</accession>
<evidence type="ECO:0000313" key="9">
    <source>
        <dbReference type="Proteomes" id="UP001595462"/>
    </source>
</evidence>
<gene>
    <name evidence="8" type="ORF">ACFOSU_16560</name>
</gene>
<dbReference type="Gene3D" id="1.10.443.10">
    <property type="entry name" value="Intergrase catalytic core"/>
    <property type="match status" value="1"/>
</dbReference>
<dbReference type="EMBL" id="JBHRSS010000008">
    <property type="protein sequence ID" value="MFC3105486.1"/>
    <property type="molecule type" value="Genomic_DNA"/>
</dbReference>
<dbReference type="PANTHER" id="PTHR30629">
    <property type="entry name" value="PROPHAGE INTEGRASE"/>
    <property type="match status" value="1"/>
</dbReference>
<dbReference type="Pfam" id="PF00589">
    <property type="entry name" value="Phage_integrase"/>
    <property type="match status" value="1"/>
</dbReference>
<name>A0ABV7EU74_9GAMM</name>
<dbReference type="Gene3D" id="1.10.150.130">
    <property type="match status" value="1"/>
</dbReference>
<keyword evidence="9" id="KW-1185">Reference proteome</keyword>
<sequence length="393" mass="44217">MKLTATQIKNAKPGEKPYKLSDGAGMYLLVAPTGGKSWRLKYRIGGKEKLLSLGAYPEVSLRDARERRGDARKAIAAGIDPSAKRQAEKRARTAADTFEAVAREWIDARSGQWSQSNKHQVTRRLERDAFPWIGQTKVHELEPPEVLQMLRRIEARGAIETAHRVKQLVGQVMRFAVATGRTQRDPTPDLQGALKTRRVTRYASIVNPGEIGPLLRDIDGYSGQHATRCALQLAPMVFVRPGELRKAEWGEFDLEGSVWRIPASRMKMNALHIVPLATQAILILRDLKPLTGAGRYVFPGARSCDRPMSENTINAALRRLGYDKDQMTGHGFRSMASTLLNEQGWNRDAIERQLAHAERDNVRAAYNYAEHSAERRRMMQAWADYLESLKARA</sequence>
<dbReference type="InterPro" id="IPR038488">
    <property type="entry name" value="Integrase_DNA-bd_sf"/>
</dbReference>
<evidence type="ECO:0000256" key="5">
    <source>
        <dbReference type="PROSITE-ProRule" id="PRU01248"/>
    </source>
</evidence>
<evidence type="ECO:0000256" key="4">
    <source>
        <dbReference type="ARBA" id="ARBA00023172"/>
    </source>
</evidence>
<dbReference type="Gene3D" id="3.30.160.390">
    <property type="entry name" value="Integrase, DNA-binding domain"/>
    <property type="match status" value="1"/>
</dbReference>
<evidence type="ECO:0000259" key="6">
    <source>
        <dbReference type="PROSITE" id="PS51898"/>
    </source>
</evidence>
<dbReference type="InterPro" id="IPR010998">
    <property type="entry name" value="Integrase_recombinase_N"/>
</dbReference>
<organism evidence="8 9">
    <name type="scientific">Salinisphaera aquimarina</name>
    <dbReference type="NCBI Taxonomy" id="2094031"/>
    <lineage>
        <taxon>Bacteria</taxon>
        <taxon>Pseudomonadati</taxon>
        <taxon>Pseudomonadota</taxon>
        <taxon>Gammaproteobacteria</taxon>
        <taxon>Salinisphaerales</taxon>
        <taxon>Salinisphaeraceae</taxon>
        <taxon>Salinisphaera</taxon>
    </lineage>
</organism>
<dbReference type="InterPro" id="IPR050808">
    <property type="entry name" value="Phage_Integrase"/>
</dbReference>
<evidence type="ECO:0000256" key="3">
    <source>
        <dbReference type="ARBA" id="ARBA00023125"/>
    </source>
</evidence>
<feature type="domain" description="Core-binding (CB)" evidence="7">
    <location>
        <begin position="96"/>
        <end position="177"/>
    </location>
</feature>
<reference evidence="9" key="1">
    <citation type="journal article" date="2019" name="Int. J. Syst. Evol. Microbiol.">
        <title>The Global Catalogue of Microorganisms (GCM) 10K type strain sequencing project: providing services to taxonomists for standard genome sequencing and annotation.</title>
        <authorList>
            <consortium name="The Broad Institute Genomics Platform"/>
            <consortium name="The Broad Institute Genome Sequencing Center for Infectious Disease"/>
            <person name="Wu L."/>
            <person name="Ma J."/>
        </authorList>
    </citation>
    <scope>NUCLEOTIDE SEQUENCE [LARGE SCALE GENOMIC DNA]</scope>
    <source>
        <strain evidence="9">KCTC 52640</strain>
    </source>
</reference>
<proteinExistence type="inferred from homology"/>
<dbReference type="InterPro" id="IPR013762">
    <property type="entry name" value="Integrase-like_cat_sf"/>
</dbReference>
<dbReference type="InterPro" id="IPR011010">
    <property type="entry name" value="DNA_brk_join_enz"/>
</dbReference>
<keyword evidence="2" id="KW-0229">DNA integration</keyword>
<dbReference type="Proteomes" id="UP001595462">
    <property type="component" value="Unassembled WGS sequence"/>
</dbReference>
<keyword evidence="3 5" id="KW-0238">DNA-binding</keyword>
<dbReference type="PROSITE" id="PS51898">
    <property type="entry name" value="TYR_RECOMBINASE"/>
    <property type="match status" value="1"/>
</dbReference>
<dbReference type="RefSeq" id="WP_380691028.1">
    <property type="nucleotide sequence ID" value="NZ_JBHRSS010000008.1"/>
</dbReference>
<evidence type="ECO:0000313" key="8">
    <source>
        <dbReference type="EMBL" id="MFC3105486.1"/>
    </source>
</evidence>
<dbReference type="InterPro" id="IPR025166">
    <property type="entry name" value="Integrase_DNA_bind_dom"/>
</dbReference>
<dbReference type="SUPFAM" id="SSF56349">
    <property type="entry name" value="DNA breaking-rejoining enzymes"/>
    <property type="match status" value="1"/>
</dbReference>
<dbReference type="PROSITE" id="PS51900">
    <property type="entry name" value="CB"/>
    <property type="match status" value="1"/>
</dbReference>
<feature type="domain" description="Tyr recombinase" evidence="6">
    <location>
        <begin position="201"/>
        <end position="383"/>
    </location>
</feature>
<dbReference type="PANTHER" id="PTHR30629:SF2">
    <property type="entry name" value="PROPHAGE INTEGRASE INTS-RELATED"/>
    <property type="match status" value="1"/>
</dbReference>
<comment type="caution">
    <text evidence="8">The sequence shown here is derived from an EMBL/GenBank/DDBJ whole genome shotgun (WGS) entry which is preliminary data.</text>
</comment>
<dbReference type="Pfam" id="PF22022">
    <property type="entry name" value="Phage_int_M"/>
    <property type="match status" value="1"/>
</dbReference>
<dbReference type="InterPro" id="IPR002104">
    <property type="entry name" value="Integrase_catalytic"/>
</dbReference>
<keyword evidence="4" id="KW-0233">DNA recombination</keyword>
<comment type="similarity">
    <text evidence="1">Belongs to the 'phage' integrase family.</text>
</comment>
<dbReference type="Pfam" id="PF13356">
    <property type="entry name" value="Arm-DNA-bind_3"/>
    <property type="match status" value="1"/>
</dbReference>
<evidence type="ECO:0000256" key="1">
    <source>
        <dbReference type="ARBA" id="ARBA00008857"/>
    </source>
</evidence>
<dbReference type="CDD" id="cd00801">
    <property type="entry name" value="INT_P4_C"/>
    <property type="match status" value="1"/>
</dbReference>